<dbReference type="PANTHER" id="PTHR30160">
    <property type="entry name" value="TETRAACYLDISACCHARIDE 4'-KINASE-RELATED"/>
    <property type="match status" value="1"/>
</dbReference>
<evidence type="ECO:0000256" key="1">
    <source>
        <dbReference type="ARBA" id="ARBA00022676"/>
    </source>
</evidence>
<reference evidence="3 4" key="1">
    <citation type="submission" date="2021-03" db="EMBL/GenBank/DDBJ databases">
        <title>Five novel Rahnella species.</title>
        <authorList>
            <person name="Brady C."/>
            <person name="Asselin J."/>
            <person name="Beer S."/>
            <person name="Bruberg M.B."/>
            <person name="Crampton B."/>
            <person name="Venter S."/>
            <person name="Arnold D."/>
            <person name="Denman S."/>
        </authorList>
    </citation>
    <scope>NUCLEOTIDE SEQUENCE [LARGE SCALE GENOMIC DNA]</scope>
    <source>
        <strain evidence="3 4">H11b</strain>
    </source>
</reference>
<dbReference type="InterPro" id="IPR002201">
    <property type="entry name" value="Glyco_trans_9"/>
</dbReference>
<name>A0ABS6LRR0_9GAMM</name>
<keyword evidence="4" id="KW-1185">Reference proteome</keyword>
<dbReference type="EMBL" id="JAFMOW010000054">
    <property type="protein sequence ID" value="MBU9854661.1"/>
    <property type="molecule type" value="Genomic_DNA"/>
</dbReference>
<keyword evidence="2" id="KW-0808">Transferase</keyword>
<dbReference type="Proteomes" id="UP000734343">
    <property type="component" value="Unassembled WGS sequence"/>
</dbReference>
<dbReference type="RefSeq" id="WP_217172266.1">
    <property type="nucleotide sequence ID" value="NZ_CP126169.1"/>
</dbReference>
<evidence type="ECO:0000313" key="4">
    <source>
        <dbReference type="Proteomes" id="UP000734343"/>
    </source>
</evidence>
<proteinExistence type="predicted"/>
<dbReference type="CDD" id="cd03789">
    <property type="entry name" value="GT9_LPS_heptosyltransferase"/>
    <property type="match status" value="1"/>
</dbReference>
<keyword evidence="1" id="KW-0328">Glycosyltransferase</keyword>
<dbReference type="PANTHER" id="PTHR30160:SF7">
    <property type="entry name" value="ADP-HEPTOSE--LPS HEPTOSYLTRANSFERASE 2"/>
    <property type="match status" value="1"/>
</dbReference>
<accession>A0ABS6LRR0</accession>
<evidence type="ECO:0000313" key="3">
    <source>
        <dbReference type="EMBL" id="MBU9854661.1"/>
    </source>
</evidence>
<organism evidence="3 4">
    <name type="scientific">Rahnella bonaserana</name>
    <dbReference type="NCBI Taxonomy" id="2816248"/>
    <lineage>
        <taxon>Bacteria</taxon>
        <taxon>Pseudomonadati</taxon>
        <taxon>Pseudomonadota</taxon>
        <taxon>Gammaproteobacteria</taxon>
        <taxon>Enterobacterales</taxon>
        <taxon>Yersiniaceae</taxon>
        <taxon>Rahnella</taxon>
    </lineage>
</organism>
<evidence type="ECO:0000256" key="2">
    <source>
        <dbReference type="ARBA" id="ARBA00022679"/>
    </source>
</evidence>
<protein>
    <submittedName>
        <fullName evidence="3">Glycosyltransferase family 9 protein</fullName>
    </submittedName>
</protein>
<comment type="caution">
    <text evidence="3">The sequence shown here is derived from an EMBL/GenBank/DDBJ whole genome shotgun (WGS) entry which is preliminary data.</text>
</comment>
<gene>
    <name evidence="3" type="ORF">J1778_05095</name>
</gene>
<sequence>MSYVIIFILLWPFKMLMKPFHQGKGRNLVIQTAKIGDFVNITPLLKHLKKSDVLISKTVLPLAGRDTTIESIFLIEEHKKSLFSKIRLAFRLLNHYDNVYLLQPNSINAFYAAFCNANYKAFLETYVRKWYHRIFFATANVVRQHGKYDLALENYLKLADPALTADSYHSHATLPLWIPKTHYPVLDKTGEIKIGISISAGNRAKTIPREVWQQIIQNLSNLNCQFIVFGPANEQPYLDALLEILSEEEKSRVVSLIGQMPLEDVPFALGQLDAYIASDSGNAYIADSQKTPIICFTGPCCKEEQRPLGKVLFIEPENFEPASFVFETRTRFSLTPEQLFALNEHKLKAIHEFITDSRGQERHYG</sequence>
<dbReference type="Pfam" id="PF01075">
    <property type="entry name" value="Glyco_transf_9"/>
    <property type="match status" value="1"/>
</dbReference>
<dbReference type="InterPro" id="IPR051199">
    <property type="entry name" value="LPS_LOS_Heptosyltrfase"/>
</dbReference>